<evidence type="ECO:0000256" key="9">
    <source>
        <dbReference type="SAM" id="MobiDB-lite"/>
    </source>
</evidence>
<evidence type="ECO:0000256" key="3">
    <source>
        <dbReference type="ARBA" id="ARBA00022729"/>
    </source>
</evidence>
<keyword evidence="2" id="KW-0812">Transmembrane</keyword>
<organism evidence="11 12">
    <name type="scientific">Opisthorchis viverrini</name>
    <name type="common">Southeast Asian liver fluke</name>
    <dbReference type="NCBI Taxonomy" id="6198"/>
    <lineage>
        <taxon>Eukaryota</taxon>
        <taxon>Metazoa</taxon>
        <taxon>Spiralia</taxon>
        <taxon>Lophotrochozoa</taxon>
        <taxon>Platyhelminthes</taxon>
        <taxon>Trematoda</taxon>
        <taxon>Digenea</taxon>
        <taxon>Opisthorchiida</taxon>
        <taxon>Opisthorchiata</taxon>
        <taxon>Opisthorchiidae</taxon>
        <taxon>Opisthorchis</taxon>
    </lineage>
</organism>
<name>A0A1S8X9B8_OPIVI</name>
<proteinExistence type="predicted"/>
<accession>A0A1S8X9B8</accession>
<sequence length="113" mass="11991">MVDDMKGAQILAMLDQGLRLSKPSRCPESIYGIMQQCWHFEGVRRPTFAELVLTLSRILKVMPLPAPGGLGVVDSKSQVRGAAEFSPTRRLELRGSGSGGSGANSGASDGPSF</sequence>
<dbReference type="AlphaFoldDB" id="A0A1S8X9B8"/>
<dbReference type="GO" id="GO:0005524">
    <property type="term" value="F:ATP binding"/>
    <property type="evidence" value="ECO:0007669"/>
    <property type="project" value="UniProtKB-KW"/>
</dbReference>
<feature type="domain" description="Serine-threonine/tyrosine-protein kinase catalytic" evidence="10">
    <location>
        <begin position="3"/>
        <end position="54"/>
    </location>
</feature>
<keyword evidence="4" id="KW-0547">Nucleotide-binding</keyword>
<dbReference type="Gene3D" id="1.10.510.10">
    <property type="entry name" value="Transferase(Phosphotransferase) domain 1"/>
    <property type="match status" value="1"/>
</dbReference>
<dbReference type="Pfam" id="PF07714">
    <property type="entry name" value="PK_Tyr_Ser-Thr"/>
    <property type="match status" value="1"/>
</dbReference>
<evidence type="ECO:0000256" key="2">
    <source>
        <dbReference type="ARBA" id="ARBA00022692"/>
    </source>
</evidence>
<evidence type="ECO:0000259" key="10">
    <source>
        <dbReference type="Pfam" id="PF07714"/>
    </source>
</evidence>
<evidence type="ECO:0000256" key="1">
    <source>
        <dbReference type="ARBA" id="ARBA00004370"/>
    </source>
</evidence>
<dbReference type="GO" id="GO:0005886">
    <property type="term" value="C:plasma membrane"/>
    <property type="evidence" value="ECO:0007669"/>
    <property type="project" value="TreeGrafter"/>
</dbReference>
<evidence type="ECO:0000256" key="6">
    <source>
        <dbReference type="ARBA" id="ARBA00022989"/>
    </source>
</evidence>
<evidence type="ECO:0000256" key="4">
    <source>
        <dbReference type="ARBA" id="ARBA00022741"/>
    </source>
</evidence>
<dbReference type="InterPro" id="IPR011009">
    <property type="entry name" value="Kinase-like_dom_sf"/>
</dbReference>
<keyword evidence="6" id="KW-1133">Transmembrane helix</keyword>
<keyword evidence="7" id="KW-0472">Membrane</keyword>
<dbReference type="GO" id="GO:0043235">
    <property type="term" value="C:receptor complex"/>
    <property type="evidence" value="ECO:0007669"/>
    <property type="project" value="TreeGrafter"/>
</dbReference>
<dbReference type="SUPFAM" id="SSF56112">
    <property type="entry name" value="Protein kinase-like (PK-like)"/>
    <property type="match status" value="1"/>
</dbReference>
<dbReference type="EMBL" id="KV891567">
    <property type="protein sequence ID" value="OON23314.1"/>
    <property type="molecule type" value="Genomic_DNA"/>
</dbReference>
<feature type="region of interest" description="Disordered" evidence="9">
    <location>
        <begin position="83"/>
        <end position="113"/>
    </location>
</feature>
<dbReference type="InterPro" id="IPR050122">
    <property type="entry name" value="RTK"/>
</dbReference>
<evidence type="ECO:0000313" key="12">
    <source>
        <dbReference type="Proteomes" id="UP000243686"/>
    </source>
</evidence>
<evidence type="ECO:0000256" key="5">
    <source>
        <dbReference type="ARBA" id="ARBA00022840"/>
    </source>
</evidence>
<evidence type="ECO:0000256" key="8">
    <source>
        <dbReference type="ARBA" id="ARBA00023170"/>
    </source>
</evidence>
<keyword evidence="3" id="KW-0732">Signal</keyword>
<dbReference type="PANTHER" id="PTHR24416">
    <property type="entry name" value="TYROSINE-PROTEIN KINASE RECEPTOR"/>
    <property type="match status" value="1"/>
</dbReference>
<reference evidence="11 12" key="1">
    <citation type="submission" date="2015-03" db="EMBL/GenBank/DDBJ databases">
        <title>Draft genome of the nematode, Opisthorchis viverrini.</title>
        <authorList>
            <person name="Mitreva M."/>
        </authorList>
    </citation>
    <scope>NUCLEOTIDE SEQUENCE [LARGE SCALE GENOMIC DNA]</scope>
    <source>
        <strain evidence="11">Khon Kaen</strain>
    </source>
</reference>
<dbReference type="PANTHER" id="PTHR24416:SF550">
    <property type="entry name" value="FIBROBLAST GROWTH FACTOR RECEPTOR HOMOLOG 1-RELATED"/>
    <property type="match status" value="1"/>
</dbReference>
<feature type="compositionally biased region" description="Low complexity" evidence="9">
    <location>
        <begin position="104"/>
        <end position="113"/>
    </location>
</feature>
<protein>
    <recommendedName>
        <fullName evidence="10">Serine-threonine/tyrosine-protein kinase catalytic domain-containing protein</fullName>
    </recommendedName>
</protein>
<keyword evidence="8" id="KW-0675">Receptor</keyword>
<keyword evidence="12" id="KW-1185">Reference proteome</keyword>
<evidence type="ECO:0000313" key="11">
    <source>
        <dbReference type="EMBL" id="OON23314.1"/>
    </source>
</evidence>
<comment type="subcellular location">
    <subcellularLocation>
        <location evidence="1">Membrane</location>
    </subcellularLocation>
</comment>
<evidence type="ECO:0000256" key="7">
    <source>
        <dbReference type="ARBA" id="ARBA00023136"/>
    </source>
</evidence>
<dbReference type="Proteomes" id="UP000243686">
    <property type="component" value="Unassembled WGS sequence"/>
</dbReference>
<gene>
    <name evidence="11" type="ORF">X801_00773</name>
</gene>
<keyword evidence="5" id="KW-0067">ATP-binding</keyword>
<dbReference type="GO" id="GO:0007169">
    <property type="term" value="P:cell surface receptor protein tyrosine kinase signaling pathway"/>
    <property type="evidence" value="ECO:0007669"/>
    <property type="project" value="TreeGrafter"/>
</dbReference>
<dbReference type="InterPro" id="IPR001245">
    <property type="entry name" value="Ser-Thr/Tyr_kinase_cat_dom"/>
</dbReference>
<dbReference type="GO" id="GO:0004714">
    <property type="term" value="F:transmembrane receptor protein tyrosine kinase activity"/>
    <property type="evidence" value="ECO:0007669"/>
    <property type="project" value="TreeGrafter"/>
</dbReference>